<reference evidence="3" key="1">
    <citation type="journal article" date="2019" name="Int. J. Syst. Evol. Microbiol.">
        <title>The Global Catalogue of Microorganisms (GCM) 10K type strain sequencing project: providing services to taxonomists for standard genome sequencing and annotation.</title>
        <authorList>
            <consortium name="The Broad Institute Genomics Platform"/>
            <consortium name="The Broad Institute Genome Sequencing Center for Infectious Disease"/>
            <person name="Wu L."/>
            <person name="Ma J."/>
        </authorList>
    </citation>
    <scope>NUCLEOTIDE SEQUENCE [LARGE SCALE GENOMIC DNA]</scope>
    <source>
        <strain evidence="3">YIM 94188</strain>
    </source>
</reference>
<dbReference type="EMBL" id="JBHSNS010000007">
    <property type="protein sequence ID" value="MFC5730140.1"/>
    <property type="molecule type" value="Genomic_DNA"/>
</dbReference>
<sequence>MAAISDGGVGNLAVETWHEARLIPTSGINGAEEQERRATSALLAVLSAVKEFGRAFLKPFDAPAGTLSCYIEVPFTLGEKRLYPDGLIRVERGSKTWTALVEVKTGPNQLATEQLENYLDIARNEGFDAVITISNEIPAVSSQHPTKVDKRKLRKVALHHVSWSQVLAEAVLQKEFRGVADPDQAWLLGELIRYLEHRKSGALEFEDMGESWVAVRDAVAAGTLRAADKGVADVVARFDALLRFTSLQLGRKLGTEVVPALSRKELADPTLRAQALTDSICRDGVLTGSIRIPDTVGQLIVTADLRASRVTCHVDVDAPREGRPTTRVNWLVRQLKNAPDAARIEAFTNHGRGSSAAELLSAVRENPASLVTDPSKDFRSFRIAASAPLGTKRGRGRGAFIDSVLTAVDAFYADVLGSLRSWAATPPKLRPAHPTPPDIDQAIPAALSSTDYSSQDDEGSDARQAGASYDVPAEDVGDDSQVSDWTEAPPAPRDINHFAHTGSTTSAEDDPAHGSSGHAGDPASHDAETSAPAPDAV</sequence>
<dbReference type="RefSeq" id="WP_206056020.1">
    <property type="nucleotide sequence ID" value="NZ_JBHSNS010000007.1"/>
</dbReference>
<protein>
    <recommendedName>
        <fullName evidence="4">Stress response protein</fullName>
    </recommendedName>
</protein>
<name>A0ABW0ZNS3_9ACTN</name>
<evidence type="ECO:0000313" key="3">
    <source>
        <dbReference type="Proteomes" id="UP001596072"/>
    </source>
</evidence>
<comment type="caution">
    <text evidence="2">The sequence shown here is derived from an EMBL/GenBank/DDBJ whole genome shotgun (WGS) entry which is preliminary data.</text>
</comment>
<gene>
    <name evidence="2" type="ORF">ACFPQB_14550</name>
</gene>
<proteinExistence type="predicted"/>
<accession>A0ABW0ZNS3</accession>
<keyword evidence="3" id="KW-1185">Reference proteome</keyword>
<evidence type="ECO:0000256" key="1">
    <source>
        <dbReference type="SAM" id="MobiDB-lite"/>
    </source>
</evidence>
<evidence type="ECO:0008006" key="4">
    <source>
        <dbReference type="Google" id="ProtNLM"/>
    </source>
</evidence>
<evidence type="ECO:0000313" key="2">
    <source>
        <dbReference type="EMBL" id="MFC5730140.1"/>
    </source>
</evidence>
<organism evidence="2 3">
    <name type="scientific">Nocardioides vastitatis</name>
    <dbReference type="NCBI Taxonomy" id="2568655"/>
    <lineage>
        <taxon>Bacteria</taxon>
        <taxon>Bacillati</taxon>
        <taxon>Actinomycetota</taxon>
        <taxon>Actinomycetes</taxon>
        <taxon>Propionibacteriales</taxon>
        <taxon>Nocardioidaceae</taxon>
        <taxon>Nocardioides</taxon>
    </lineage>
</organism>
<dbReference type="Proteomes" id="UP001596072">
    <property type="component" value="Unassembled WGS sequence"/>
</dbReference>
<feature type="region of interest" description="Disordered" evidence="1">
    <location>
        <begin position="448"/>
        <end position="537"/>
    </location>
</feature>